<sequence length="293" mass="32574">MKRKIALAVTIGVALSLASCNVTSKQGSDTMKMQSEVMGNGSPIVLVPGGLTGWASWEPFVEGFSKDRTVIRVQLLGVQFGLENRPLPEDYSVKMESGALAATLDALGYQMPVDVVAWSYGAFTALDYALDNPDRIRTLTLIEPPAMWVLRATGKWNQEAQEMAEFSRSFQDEVTEDMLAEFLKNAGFVQPGQSARELLQWDHWVPFRRSLRINPYTVTHQDEVGRLKSFQSPTMLVKGTGSSPFLHQIIDGLSEHIPHSTVVEFPGGHAPHLVSRDSFLVELERFQSHVTQQ</sequence>
<keyword evidence="5" id="KW-1185">Reference proteome</keyword>
<proteinExistence type="predicted"/>
<dbReference type="PANTHER" id="PTHR43798:SF31">
    <property type="entry name" value="AB HYDROLASE SUPERFAMILY PROTEIN YCLE"/>
    <property type="match status" value="1"/>
</dbReference>
<protein>
    <submittedName>
        <fullName evidence="4">Alpha/beta fold hydrolase</fullName>
    </submittedName>
</protein>
<dbReference type="GO" id="GO:0016787">
    <property type="term" value="F:hydrolase activity"/>
    <property type="evidence" value="ECO:0007669"/>
    <property type="project" value="UniProtKB-KW"/>
</dbReference>
<evidence type="ECO:0000313" key="5">
    <source>
        <dbReference type="Proteomes" id="UP001595818"/>
    </source>
</evidence>
<keyword evidence="1 4" id="KW-0378">Hydrolase</keyword>
<dbReference type="Proteomes" id="UP001595818">
    <property type="component" value="Unassembled WGS sequence"/>
</dbReference>
<dbReference type="SUPFAM" id="SSF53474">
    <property type="entry name" value="alpha/beta-Hydrolases"/>
    <property type="match status" value="1"/>
</dbReference>
<accession>A0ABV9T8E9</accession>
<feature type="domain" description="AB hydrolase-1" evidence="3">
    <location>
        <begin position="43"/>
        <end position="273"/>
    </location>
</feature>
<dbReference type="InterPro" id="IPR000073">
    <property type="entry name" value="AB_hydrolase_1"/>
</dbReference>
<dbReference type="InterPro" id="IPR050266">
    <property type="entry name" value="AB_hydrolase_sf"/>
</dbReference>
<evidence type="ECO:0000313" key="4">
    <source>
        <dbReference type="EMBL" id="MFC4874827.1"/>
    </source>
</evidence>
<dbReference type="Pfam" id="PF00561">
    <property type="entry name" value="Abhydrolase_1"/>
    <property type="match status" value="1"/>
</dbReference>
<reference evidence="5" key="1">
    <citation type="journal article" date="2019" name="Int. J. Syst. Evol. Microbiol.">
        <title>The Global Catalogue of Microorganisms (GCM) 10K type strain sequencing project: providing services to taxonomists for standard genome sequencing and annotation.</title>
        <authorList>
            <consortium name="The Broad Institute Genomics Platform"/>
            <consortium name="The Broad Institute Genome Sequencing Center for Infectious Disease"/>
            <person name="Wu L."/>
            <person name="Ma J."/>
        </authorList>
    </citation>
    <scope>NUCLEOTIDE SEQUENCE [LARGE SCALE GENOMIC DNA]</scope>
    <source>
        <strain evidence="5">CGMCC 4.7466</strain>
    </source>
</reference>
<dbReference type="Gene3D" id="3.40.50.1820">
    <property type="entry name" value="alpha/beta hydrolase"/>
    <property type="match status" value="1"/>
</dbReference>
<evidence type="ECO:0000259" key="3">
    <source>
        <dbReference type="Pfam" id="PF00561"/>
    </source>
</evidence>
<comment type="caution">
    <text evidence="4">The sequence shown here is derived from an EMBL/GenBank/DDBJ whole genome shotgun (WGS) entry which is preliminary data.</text>
</comment>
<feature type="signal peptide" evidence="2">
    <location>
        <begin position="1"/>
        <end position="24"/>
    </location>
</feature>
<evidence type="ECO:0000256" key="1">
    <source>
        <dbReference type="ARBA" id="ARBA00022801"/>
    </source>
</evidence>
<dbReference type="PROSITE" id="PS51257">
    <property type="entry name" value="PROKAR_LIPOPROTEIN"/>
    <property type="match status" value="1"/>
</dbReference>
<keyword evidence="2" id="KW-0732">Signal</keyword>
<organism evidence="4 5">
    <name type="scientific">Negadavirga shengliensis</name>
    <dbReference type="NCBI Taxonomy" id="1389218"/>
    <lineage>
        <taxon>Bacteria</taxon>
        <taxon>Pseudomonadati</taxon>
        <taxon>Bacteroidota</taxon>
        <taxon>Cytophagia</taxon>
        <taxon>Cytophagales</taxon>
        <taxon>Cyclobacteriaceae</taxon>
        <taxon>Negadavirga</taxon>
    </lineage>
</organism>
<gene>
    <name evidence="4" type="ORF">ACFPFU_24195</name>
</gene>
<dbReference type="InterPro" id="IPR029058">
    <property type="entry name" value="AB_hydrolase_fold"/>
</dbReference>
<name>A0ABV9T8E9_9BACT</name>
<evidence type="ECO:0000256" key="2">
    <source>
        <dbReference type="SAM" id="SignalP"/>
    </source>
</evidence>
<dbReference type="PANTHER" id="PTHR43798">
    <property type="entry name" value="MONOACYLGLYCEROL LIPASE"/>
    <property type="match status" value="1"/>
</dbReference>
<feature type="chain" id="PRO_5047303821" evidence="2">
    <location>
        <begin position="25"/>
        <end position="293"/>
    </location>
</feature>
<dbReference type="EMBL" id="JBHSJJ010000023">
    <property type="protein sequence ID" value="MFC4874827.1"/>
    <property type="molecule type" value="Genomic_DNA"/>
</dbReference>
<dbReference type="RefSeq" id="WP_377069053.1">
    <property type="nucleotide sequence ID" value="NZ_JBHSJJ010000023.1"/>
</dbReference>